<reference evidence="1 2" key="1">
    <citation type="submission" date="2018-03" db="EMBL/GenBank/DDBJ databases">
        <title>Genomic Encyclopedia of Archaeal and Bacterial Type Strains, Phase II (KMG-II): from individual species to whole genera.</title>
        <authorList>
            <person name="Goeker M."/>
        </authorList>
    </citation>
    <scope>NUCLEOTIDE SEQUENCE [LARGE SCALE GENOMIC DNA]</scope>
    <source>
        <strain evidence="1 2">DSM 18107</strain>
    </source>
</reference>
<comment type="caution">
    <text evidence="1">The sequence shown here is derived from an EMBL/GenBank/DDBJ whole genome shotgun (WGS) entry which is preliminary data.</text>
</comment>
<organism evidence="1 2">
    <name type="scientific">Chitinophaga ginsengisoli</name>
    <dbReference type="NCBI Taxonomy" id="363837"/>
    <lineage>
        <taxon>Bacteria</taxon>
        <taxon>Pseudomonadati</taxon>
        <taxon>Bacteroidota</taxon>
        <taxon>Chitinophagia</taxon>
        <taxon>Chitinophagales</taxon>
        <taxon>Chitinophagaceae</taxon>
        <taxon>Chitinophaga</taxon>
    </lineage>
</organism>
<accession>A0A2P8G7T9</accession>
<evidence type="ECO:0000313" key="2">
    <source>
        <dbReference type="Proteomes" id="UP000240978"/>
    </source>
</evidence>
<protein>
    <submittedName>
        <fullName evidence="1">Uncharacterized protein</fullName>
    </submittedName>
</protein>
<proteinExistence type="predicted"/>
<dbReference type="Proteomes" id="UP000240978">
    <property type="component" value="Unassembled WGS sequence"/>
</dbReference>
<evidence type="ECO:0000313" key="1">
    <source>
        <dbReference type="EMBL" id="PSL30028.1"/>
    </source>
</evidence>
<gene>
    <name evidence="1" type="ORF">CLV42_106364</name>
</gene>
<dbReference type="EMBL" id="PYGK01000006">
    <property type="protein sequence ID" value="PSL30028.1"/>
    <property type="molecule type" value="Genomic_DNA"/>
</dbReference>
<sequence length="59" mass="6723">MYPENIIIPLHLSIDTYGKCLNMDFGTHLFPKKKKNLTTPSLSIAYINKKISRMINAGK</sequence>
<keyword evidence="2" id="KW-1185">Reference proteome</keyword>
<dbReference type="AlphaFoldDB" id="A0A2P8G7T9"/>
<name>A0A2P8G7T9_9BACT</name>